<dbReference type="AlphaFoldDB" id="A0A317EIU7"/>
<feature type="binding site" evidence="7">
    <location>
        <begin position="94"/>
        <end position="97"/>
    </location>
    <ligand>
        <name>FMN</name>
        <dbReference type="ChEBI" id="CHEBI:58210"/>
    </ligand>
</feature>
<comment type="caution">
    <text evidence="10">The sequence shown here is derived from an EMBL/GenBank/DDBJ whole genome shotgun (WGS) entry which is preliminary data.</text>
</comment>
<dbReference type="FunFam" id="3.40.50.1950:FF:000001">
    <property type="entry name" value="Flavin prenyltransferase UbiX"/>
    <property type="match status" value="1"/>
</dbReference>
<comment type="similarity">
    <text evidence="6 7">Belongs to the UbiX/PAD1 family.</text>
</comment>
<dbReference type="InterPro" id="IPR036551">
    <property type="entry name" value="Flavin_trans-like"/>
</dbReference>
<dbReference type="Gene3D" id="3.40.50.1950">
    <property type="entry name" value="Flavin prenyltransferase-like"/>
    <property type="match status" value="1"/>
</dbReference>
<dbReference type="EMBL" id="QGLE01000002">
    <property type="protein sequence ID" value="PWR25165.1"/>
    <property type="molecule type" value="Genomic_DNA"/>
</dbReference>
<dbReference type="NCBIfam" id="NF004685">
    <property type="entry name" value="PRK06029.1"/>
    <property type="match status" value="1"/>
</dbReference>
<evidence type="ECO:0000256" key="3">
    <source>
        <dbReference type="ARBA" id="ARBA00022643"/>
    </source>
</evidence>
<evidence type="ECO:0000313" key="10">
    <source>
        <dbReference type="EMBL" id="PWR25165.1"/>
    </source>
</evidence>
<dbReference type="Proteomes" id="UP000245461">
    <property type="component" value="Unassembled WGS sequence"/>
</dbReference>
<feature type="binding site" evidence="7">
    <location>
        <position position="43"/>
    </location>
    <ligand>
        <name>FMN</name>
        <dbReference type="ChEBI" id="CHEBI:58210"/>
    </ligand>
</feature>
<feature type="region of interest" description="Disordered" evidence="8">
    <location>
        <begin position="191"/>
        <end position="215"/>
    </location>
</feature>
<sequence>MAAPASQKPRMIVGISGASGVMLGIRLLEQLRALDVESHLVMTKAAEMTLAYETDLKVADVHALADVVYPVADIGAAIASGSFRTLGMVIAPCSIRTLSEIATGVTSSLISRAADVVLKERRRLVLMVRETPLHLGHLRTMTAVTEMGAVVMPPVPAYYAELETIDDATRQSAGRVLDLFDLDSAPVRRWGEASRPRVRPRPRPPAAGPRKSKAK</sequence>
<keyword evidence="4 7" id="KW-0808">Transferase</keyword>
<evidence type="ECO:0000259" key="9">
    <source>
        <dbReference type="Pfam" id="PF02441"/>
    </source>
</evidence>
<keyword evidence="3 7" id="KW-0288">FMN</keyword>
<dbReference type="PANTHER" id="PTHR43374:SF1">
    <property type="entry name" value="FLAVIN PRENYLTRANSFERASE PAD1, MITOCHONDRIAL"/>
    <property type="match status" value="1"/>
</dbReference>
<proteinExistence type="inferred from homology"/>
<dbReference type="InterPro" id="IPR004507">
    <property type="entry name" value="UbiX-like"/>
</dbReference>
<comment type="caution">
    <text evidence="7">Lacks conserved residue(s) required for the propagation of feature annotation.</text>
</comment>
<name>A0A317EIU7_9PROT</name>
<accession>A0A317EIU7</accession>
<keyword evidence="2 7" id="KW-0285">Flavoprotein</keyword>
<dbReference type="OrthoDB" id="9781577at2"/>
<reference evidence="10 11" key="1">
    <citation type="submission" date="2018-05" db="EMBL/GenBank/DDBJ databases">
        <title>Zavarzinia sp. HR-AS.</title>
        <authorList>
            <person name="Lee Y."/>
            <person name="Jeon C.O."/>
        </authorList>
    </citation>
    <scope>NUCLEOTIDE SEQUENCE [LARGE SCALE GENOMIC DNA]</scope>
    <source>
        <strain evidence="10 11">HR-AS</strain>
    </source>
</reference>
<comment type="catalytic activity">
    <reaction evidence="5 7">
        <text>dimethylallyl phosphate + FMNH2 = prenylated FMNH2 + phosphate</text>
        <dbReference type="Rhea" id="RHEA:37743"/>
        <dbReference type="ChEBI" id="CHEBI:43474"/>
        <dbReference type="ChEBI" id="CHEBI:57618"/>
        <dbReference type="ChEBI" id="CHEBI:87467"/>
        <dbReference type="ChEBI" id="CHEBI:88052"/>
        <dbReference type="EC" id="2.5.1.129"/>
    </reaction>
</comment>
<evidence type="ECO:0000256" key="5">
    <source>
        <dbReference type="ARBA" id="ARBA00050612"/>
    </source>
</evidence>
<dbReference type="Pfam" id="PF02441">
    <property type="entry name" value="Flavoprotein"/>
    <property type="match status" value="1"/>
</dbReference>
<evidence type="ECO:0000256" key="7">
    <source>
        <dbReference type="HAMAP-Rule" id="MF_01984"/>
    </source>
</evidence>
<feature type="binding site" evidence="7">
    <location>
        <position position="175"/>
    </location>
    <ligand>
        <name>dimethylallyl phosphate</name>
        <dbReference type="ChEBI" id="CHEBI:88052"/>
    </ligand>
</feature>
<evidence type="ECO:0000256" key="4">
    <source>
        <dbReference type="ARBA" id="ARBA00022679"/>
    </source>
</evidence>
<comment type="function">
    <text evidence="7">Flavin prenyltransferase that catalyzes the synthesis of the prenylated FMN cofactor (prenyl-FMN) for 4-hydroxy-3-polyprenylbenzoic acid decarboxylase UbiD. The prenyltransferase is metal-independent and links a dimethylallyl moiety from dimethylallyl monophosphate (DMAP) to the flavin N5 and C6 atoms of FMN.</text>
</comment>
<evidence type="ECO:0000256" key="6">
    <source>
        <dbReference type="ARBA" id="ARBA00060793"/>
    </source>
</evidence>
<dbReference type="InterPro" id="IPR003382">
    <property type="entry name" value="Flavoprotein"/>
</dbReference>
<dbReference type="GO" id="GO:0106141">
    <property type="term" value="F:flavin prenyltransferase activity"/>
    <property type="evidence" value="ECO:0007669"/>
    <property type="project" value="UniProtKB-EC"/>
</dbReference>
<evidence type="ECO:0000313" key="11">
    <source>
        <dbReference type="Proteomes" id="UP000245461"/>
    </source>
</evidence>
<evidence type="ECO:0000256" key="2">
    <source>
        <dbReference type="ARBA" id="ARBA00022630"/>
    </source>
</evidence>
<evidence type="ECO:0000256" key="8">
    <source>
        <dbReference type="SAM" id="MobiDB-lite"/>
    </source>
</evidence>
<dbReference type="HAMAP" id="MF_01984">
    <property type="entry name" value="ubiX_pad"/>
    <property type="match status" value="1"/>
</dbReference>
<evidence type="ECO:0000256" key="1">
    <source>
        <dbReference type="ARBA" id="ARBA00022602"/>
    </source>
</evidence>
<feature type="binding site" evidence="7">
    <location>
        <position position="129"/>
    </location>
    <ligand>
        <name>FMN</name>
        <dbReference type="ChEBI" id="CHEBI:58210"/>
    </ligand>
</feature>
<dbReference type="EC" id="2.5.1.129" evidence="7"/>
<keyword evidence="11" id="KW-1185">Reference proteome</keyword>
<dbReference type="PANTHER" id="PTHR43374">
    <property type="entry name" value="FLAVIN PRENYLTRANSFERASE"/>
    <property type="match status" value="1"/>
</dbReference>
<gene>
    <name evidence="7" type="primary">ubiX</name>
    <name evidence="10" type="ORF">DKG74_05215</name>
</gene>
<feature type="binding site" evidence="7">
    <location>
        <position position="159"/>
    </location>
    <ligand>
        <name>dimethylallyl phosphate</name>
        <dbReference type="ChEBI" id="CHEBI:88052"/>
    </ligand>
</feature>
<feature type="domain" description="Flavoprotein" evidence="9">
    <location>
        <begin position="10"/>
        <end position="178"/>
    </location>
</feature>
<dbReference type="GO" id="GO:0016831">
    <property type="term" value="F:carboxy-lyase activity"/>
    <property type="evidence" value="ECO:0007669"/>
    <property type="project" value="TreeGrafter"/>
</dbReference>
<dbReference type="SUPFAM" id="SSF52507">
    <property type="entry name" value="Homo-oligomeric flavin-containing Cys decarboxylases, HFCD"/>
    <property type="match status" value="1"/>
</dbReference>
<keyword evidence="1 7" id="KW-0637">Prenyltransferase</keyword>
<feature type="binding site" evidence="7">
    <location>
        <begin position="17"/>
        <end position="19"/>
    </location>
    <ligand>
        <name>FMN</name>
        <dbReference type="ChEBI" id="CHEBI:58210"/>
    </ligand>
</feature>
<organism evidence="10 11">
    <name type="scientific">Zavarzinia aquatilis</name>
    <dbReference type="NCBI Taxonomy" id="2211142"/>
    <lineage>
        <taxon>Bacteria</taxon>
        <taxon>Pseudomonadati</taxon>
        <taxon>Pseudomonadota</taxon>
        <taxon>Alphaproteobacteria</taxon>
        <taxon>Rhodospirillales</taxon>
        <taxon>Zavarziniaceae</taxon>
        <taxon>Zavarzinia</taxon>
    </lineage>
</organism>
<dbReference type="NCBIfam" id="TIGR00421">
    <property type="entry name" value="ubiX_pad"/>
    <property type="match status" value="1"/>
</dbReference>
<protein>
    <recommendedName>
        <fullName evidence="7">Flavin prenyltransferase UbiX</fullName>
        <ecNumber evidence="7">2.5.1.129</ecNumber>
    </recommendedName>
</protein>